<keyword evidence="3" id="KW-1185">Reference proteome</keyword>
<accession>A0A9X1FYV8</accession>
<evidence type="ECO:0000313" key="3">
    <source>
        <dbReference type="Proteomes" id="UP001138661"/>
    </source>
</evidence>
<comment type="caution">
    <text evidence="2">The sequence shown here is derived from an EMBL/GenBank/DDBJ whole genome shotgun (WGS) entry which is preliminary data.</text>
</comment>
<name>A0A9X1FYV8_9RHOB</name>
<dbReference type="AlphaFoldDB" id="A0A9X1FYV8"/>
<dbReference type="InterPro" id="IPR018964">
    <property type="entry name" value="Phage_phiJL001_Gp84_C"/>
</dbReference>
<evidence type="ECO:0000313" key="2">
    <source>
        <dbReference type="EMBL" id="MBW4709570.1"/>
    </source>
</evidence>
<dbReference type="InterPro" id="IPR011928">
    <property type="entry name" value="Phage_phiJL001_Gp84"/>
</dbReference>
<protein>
    <submittedName>
        <fullName evidence="2">DUF2163 domain-containing protein</fullName>
    </submittedName>
</protein>
<gene>
    <name evidence="2" type="ORF">KX928_17425</name>
</gene>
<dbReference type="NCBIfam" id="TIGR02218">
    <property type="entry name" value="phg_TIGR02218"/>
    <property type="match status" value="1"/>
</dbReference>
<organism evidence="2 3">
    <name type="scientific">Roseobacter insulae</name>
    <dbReference type="NCBI Taxonomy" id="2859783"/>
    <lineage>
        <taxon>Bacteria</taxon>
        <taxon>Pseudomonadati</taxon>
        <taxon>Pseudomonadota</taxon>
        <taxon>Alphaproteobacteria</taxon>
        <taxon>Rhodobacterales</taxon>
        <taxon>Roseobacteraceae</taxon>
        <taxon>Roseobacter</taxon>
    </lineage>
</organism>
<dbReference type="Proteomes" id="UP001138661">
    <property type="component" value="Unassembled WGS sequence"/>
</dbReference>
<dbReference type="Pfam" id="PF09356">
    <property type="entry name" value="Phage_BR0599"/>
    <property type="match status" value="1"/>
</dbReference>
<proteinExistence type="predicted"/>
<evidence type="ECO:0000259" key="1">
    <source>
        <dbReference type="Pfam" id="PF09356"/>
    </source>
</evidence>
<feature type="domain" description="Bacteriophage phiJL001 Gp84 C-terminal" evidence="1">
    <location>
        <begin position="191"/>
        <end position="271"/>
    </location>
</feature>
<sequence>MTAYDDALGTGNTSLCRCFLLTRLDGVVMGFTDHDRDLSFDGVTFLASAALTASDAASALGMAADEMEASGALSADAITESDLAAGLFDGAAVQVFDVDWSDTSVRRLLGRYTIGQVERGSVAFRTELRSLSAGLTRKTGRIHSVLCDARIGDARCGLNLSSPAFSAAATVDSLDALHFVVSDLGNFSADAFDRGRVNWTSGPKAGTSSDIRVARVAGGRLRVSLWRDPSSGIEIGDTATLTVGCNKTAETCRLRFGNLDNFRGFPDMPGETFAAEYARTGDPSQDGGSRS</sequence>
<dbReference type="EMBL" id="JAHXDN010000005">
    <property type="protein sequence ID" value="MBW4709570.1"/>
    <property type="molecule type" value="Genomic_DNA"/>
</dbReference>
<reference evidence="2" key="1">
    <citation type="submission" date="2021-07" db="EMBL/GenBank/DDBJ databases">
        <title>Roseobacter insulae sp. nov., isolated from a tidal flat.</title>
        <authorList>
            <person name="Park S."/>
            <person name="Yoon J.-H."/>
        </authorList>
    </citation>
    <scope>NUCLEOTIDE SEQUENCE</scope>
    <source>
        <strain evidence="2">YSTF-M11</strain>
    </source>
</reference>
<dbReference type="Pfam" id="PF09931">
    <property type="entry name" value="Phage_phiJL001_Gp84_N"/>
    <property type="match status" value="1"/>
</dbReference>
<dbReference type="RefSeq" id="WP_219505268.1">
    <property type="nucleotide sequence ID" value="NZ_JAHXDN010000005.1"/>
</dbReference>